<protein>
    <submittedName>
        <fullName evidence="2">Histidine phosphatase</fullName>
    </submittedName>
</protein>
<dbReference type="InterPro" id="IPR029033">
    <property type="entry name" value="His_PPase_superfam"/>
</dbReference>
<dbReference type="SUPFAM" id="SSF53254">
    <property type="entry name" value="Phosphoglycerate mutase-like"/>
    <property type="match status" value="1"/>
</dbReference>
<proteinExistence type="predicted"/>
<comment type="caution">
    <text evidence="2">The sequence shown here is derived from an EMBL/GenBank/DDBJ whole genome shotgun (WGS) entry which is preliminary data.</text>
</comment>
<dbReference type="Gene3D" id="3.40.50.1240">
    <property type="entry name" value="Phosphoglycerate mutase-like"/>
    <property type="match status" value="1"/>
</dbReference>
<evidence type="ECO:0000259" key="1">
    <source>
        <dbReference type="PROSITE" id="PS51708"/>
    </source>
</evidence>
<sequence>MKKQLLLIRHAKSSWDDPYLDDRDRPLNDRGLQQLSVMAGPLAHLGAFDGPVFVSTAARARETFEGLADHLPGRDLVRHVRYQHALYSFSHKDLLTWLKKHGGDYPQITLVGHNPALLDLARYLAPDAPDALPTCTMIHLTLATDSWSKLKKHCGKVKAQLTPAVADYGQFQRKAPVVCDDHQAPLHKRLPKALASRYQLIRALEPGVAAGFDPEFLHQYRINLRSSRAIVESLEEITCDRDLKRPLATLKHWARATSTLRDLDVFLLSLQQWIRQDRELQPETRRALAEAGAATWFGDWQHREHQNLCRTIHGKDYQQDMQHWLTWLVSEDFRQRLKTIDASAIRDTLVPRINRYNSELAALTADSPDDDLHRLRKALKRIRYLTELDATASAVLLKELKKRQKAYGNFQDLCVQIDLLTRFLAADAARPITPDHRAAIVALIARLEDQKQEVRAGLLGLRALPAPFGG</sequence>
<accession>A0A2G1ULT0</accession>
<evidence type="ECO:0000313" key="3">
    <source>
        <dbReference type="Proteomes" id="UP000231409"/>
    </source>
</evidence>
<dbReference type="PANTHER" id="PTHR39339">
    <property type="entry name" value="SLR1444 PROTEIN"/>
    <property type="match status" value="1"/>
</dbReference>
<dbReference type="EMBL" id="NTFH01000007">
    <property type="protein sequence ID" value="PHQ15456.1"/>
    <property type="molecule type" value="Genomic_DNA"/>
</dbReference>
<dbReference type="Pfam" id="PF00300">
    <property type="entry name" value="His_Phos_1"/>
    <property type="match status" value="1"/>
</dbReference>
<dbReference type="SMART" id="SM00855">
    <property type="entry name" value="PGAM"/>
    <property type="match status" value="1"/>
</dbReference>
<dbReference type="AlphaFoldDB" id="A0A2G1ULT0"/>
<dbReference type="CDD" id="cd07067">
    <property type="entry name" value="HP_PGM_like"/>
    <property type="match status" value="1"/>
</dbReference>
<dbReference type="InterPro" id="IPR007899">
    <property type="entry name" value="CHAD_dom"/>
</dbReference>
<dbReference type="InterPro" id="IPR013078">
    <property type="entry name" value="His_Pase_superF_clade-1"/>
</dbReference>
<organism evidence="2 3">
    <name type="scientific">Marinobacter profundi</name>
    <dbReference type="NCBI Taxonomy" id="2666256"/>
    <lineage>
        <taxon>Bacteria</taxon>
        <taxon>Pseudomonadati</taxon>
        <taxon>Pseudomonadota</taxon>
        <taxon>Gammaproteobacteria</taxon>
        <taxon>Pseudomonadales</taxon>
        <taxon>Marinobacteraceae</taxon>
        <taxon>Marinobacter</taxon>
    </lineage>
</organism>
<dbReference type="SMART" id="SM00880">
    <property type="entry name" value="CHAD"/>
    <property type="match status" value="1"/>
</dbReference>
<dbReference type="Pfam" id="PF05235">
    <property type="entry name" value="CHAD"/>
    <property type="match status" value="1"/>
</dbReference>
<dbReference type="PANTHER" id="PTHR39339:SF1">
    <property type="entry name" value="CHAD DOMAIN-CONTAINING PROTEIN"/>
    <property type="match status" value="1"/>
</dbReference>
<dbReference type="Proteomes" id="UP000231409">
    <property type="component" value="Unassembled WGS sequence"/>
</dbReference>
<evidence type="ECO:0000313" key="2">
    <source>
        <dbReference type="EMBL" id="PHQ15456.1"/>
    </source>
</evidence>
<keyword evidence="3" id="KW-1185">Reference proteome</keyword>
<dbReference type="RefSeq" id="WP_099614580.1">
    <property type="nucleotide sequence ID" value="NZ_KZ319370.1"/>
</dbReference>
<gene>
    <name evidence="2" type="ORF">CLH61_10105</name>
</gene>
<dbReference type="InterPro" id="IPR038186">
    <property type="entry name" value="CHAD_dom_sf"/>
</dbReference>
<feature type="domain" description="CHAD" evidence="1">
    <location>
        <begin position="183"/>
        <end position="470"/>
    </location>
</feature>
<dbReference type="Gene3D" id="1.40.20.10">
    <property type="entry name" value="CHAD domain"/>
    <property type="match status" value="1"/>
</dbReference>
<reference evidence="2 3" key="1">
    <citation type="submission" date="2017-09" db="EMBL/GenBank/DDBJ databases">
        <title>The draft genome sequences of Marinobacter sp. PWS21.</title>
        <authorList>
            <person name="Cao J."/>
        </authorList>
    </citation>
    <scope>NUCLEOTIDE SEQUENCE [LARGE SCALE GENOMIC DNA]</scope>
    <source>
        <strain evidence="2 3">PWS21</strain>
    </source>
</reference>
<name>A0A2G1ULT0_9GAMM</name>
<dbReference type="PROSITE" id="PS51708">
    <property type="entry name" value="CHAD"/>
    <property type="match status" value="1"/>
</dbReference>